<dbReference type="AlphaFoldDB" id="A0A9D4TXZ6"/>
<proteinExistence type="predicted"/>
<name>A0A9D4TXZ6_CHLVU</name>
<feature type="chain" id="PRO_5038626970" description="Secreted protein" evidence="1">
    <location>
        <begin position="19"/>
        <end position="147"/>
    </location>
</feature>
<accession>A0A9D4TXZ6</accession>
<comment type="caution">
    <text evidence="2">The sequence shown here is derived from an EMBL/GenBank/DDBJ whole genome shotgun (WGS) entry which is preliminary data.</text>
</comment>
<reference evidence="2" key="1">
    <citation type="journal article" date="2019" name="Plant J.">
        <title>Chlorella vulgaris genome assembly and annotation reveals the molecular basis for metabolic acclimation to high light conditions.</title>
        <authorList>
            <person name="Cecchin M."/>
            <person name="Marcolungo L."/>
            <person name="Rossato M."/>
            <person name="Girolomoni L."/>
            <person name="Cosentino E."/>
            <person name="Cuine S."/>
            <person name="Li-Beisson Y."/>
            <person name="Delledonne M."/>
            <person name="Ballottari M."/>
        </authorList>
    </citation>
    <scope>NUCLEOTIDE SEQUENCE</scope>
    <source>
        <strain evidence="2">211/11P</strain>
    </source>
</reference>
<dbReference type="Proteomes" id="UP001055712">
    <property type="component" value="Unassembled WGS sequence"/>
</dbReference>
<keyword evidence="3" id="KW-1185">Reference proteome</keyword>
<evidence type="ECO:0008006" key="4">
    <source>
        <dbReference type="Google" id="ProtNLM"/>
    </source>
</evidence>
<keyword evidence="1" id="KW-0732">Signal</keyword>
<sequence>MTTAALWILLLLFGSTSGAAPVVPSQCIVSNAASLECIAQHGARLVAMQPLCHSQNWTAIRHVVVRSYGRSSFTFLYDLKRAIVGAFFWEAQQEAAALAQARAMHLGLVGLFNNAVVGQSTDVCLQQFGRFYTALQAVANTTGLQLY</sequence>
<organism evidence="2 3">
    <name type="scientific">Chlorella vulgaris</name>
    <name type="common">Green alga</name>
    <dbReference type="NCBI Taxonomy" id="3077"/>
    <lineage>
        <taxon>Eukaryota</taxon>
        <taxon>Viridiplantae</taxon>
        <taxon>Chlorophyta</taxon>
        <taxon>core chlorophytes</taxon>
        <taxon>Trebouxiophyceae</taxon>
        <taxon>Chlorellales</taxon>
        <taxon>Chlorellaceae</taxon>
        <taxon>Chlorella clade</taxon>
        <taxon>Chlorella</taxon>
    </lineage>
</organism>
<feature type="signal peptide" evidence="1">
    <location>
        <begin position="1"/>
        <end position="18"/>
    </location>
</feature>
<protein>
    <recommendedName>
        <fullName evidence="4">Secreted protein</fullName>
    </recommendedName>
</protein>
<evidence type="ECO:0000313" key="2">
    <source>
        <dbReference type="EMBL" id="KAI3437564.1"/>
    </source>
</evidence>
<dbReference type="EMBL" id="SIDB01000001">
    <property type="protein sequence ID" value="KAI3437564.1"/>
    <property type="molecule type" value="Genomic_DNA"/>
</dbReference>
<reference evidence="2" key="2">
    <citation type="submission" date="2020-11" db="EMBL/GenBank/DDBJ databases">
        <authorList>
            <person name="Cecchin M."/>
            <person name="Marcolungo L."/>
            <person name="Rossato M."/>
            <person name="Girolomoni L."/>
            <person name="Cosentino E."/>
            <person name="Cuine S."/>
            <person name="Li-Beisson Y."/>
            <person name="Delledonne M."/>
            <person name="Ballottari M."/>
        </authorList>
    </citation>
    <scope>NUCLEOTIDE SEQUENCE</scope>
    <source>
        <strain evidence="2">211/11P</strain>
        <tissue evidence="2">Whole cell</tissue>
    </source>
</reference>
<evidence type="ECO:0000313" key="3">
    <source>
        <dbReference type="Proteomes" id="UP001055712"/>
    </source>
</evidence>
<gene>
    <name evidence="2" type="ORF">D9Q98_000017</name>
</gene>
<evidence type="ECO:0000256" key="1">
    <source>
        <dbReference type="SAM" id="SignalP"/>
    </source>
</evidence>